<dbReference type="OrthoDB" id="377209at2759"/>
<keyword evidence="5" id="KW-1185">Reference proteome</keyword>
<evidence type="ECO:0000256" key="1">
    <source>
        <dbReference type="ARBA" id="ARBA00022884"/>
    </source>
</evidence>
<evidence type="ECO:0000256" key="2">
    <source>
        <dbReference type="SAM" id="MobiDB-lite"/>
    </source>
</evidence>
<name>A0A0A1T8F6_9HYPO</name>
<feature type="domain" description="CID" evidence="3">
    <location>
        <begin position="472"/>
        <end position="652"/>
    </location>
</feature>
<accession>A0A0A1T8F6</accession>
<dbReference type="PANTHER" id="PTHR23140">
    <property type="entry name" value="RNA PROCESSING PROTEIN LD23810P"/>
    <property type="match status" value="1"/>
</dbReference>
<dbReference type="Gene3D" id="1.10.10.790">
    <property type="entry name" value="Surp module"/>
    <property type="match status" value="1"/>
</dbReference>
<dbReference type="GO" id="GO:0006396">
    <property type="term" value="P:RNA processing"/>
    <property type="evidence" value="ECO:0007669"/>
    <property type="project" value="InterPro"/>
</dbReference>
<dbReference type="Gene3D" id="1.25.40.90">
    <property type="match status" value="1"/>
</dbReference>
<dbReference type="EMBL" id="CDHN01000003">
    <property type="protein sequence ID" value="CEJ91074.1"/>
    <property type="molecule type" value="Genomic_DNA"/>
</dbReference>
<proteinExistence type="predicted"/>
<dbReference type="SUPFAM" id="SSF109905">
    <property type="entry name" value="Surp module (SWAP domain)"/>
    <property type="match status" value="1"/>
</dbReference>
<reference evidence="4 5" key="1">
    <citation type="journal article" date="2015" name="Genome Announc.">
        <title>Draft Genome Sequence and Gene Annotation of the Entomopathogenic Fungus Verticillium hemipterigenum.</title>
        <authorList>
            <person name="Horn F."/>
            <person name="Habel A."/>
            <person name="Scharf D.H."/>
            <person name="Dworschak J."/>
            <person name="Brakhage A.A."/>
            <person name="Guthke R."/>
            <person name="Hertweck C."/>
            <person name="Linde J."/>
        </authorList>
    </citation>
    <scope>NUCLEOTIDE SEQUENCE [LARGE SCALE GENOMIC DNA]</scope>
</reference>
<evidence type="ECO:0000313" key="5">
    <source>
        <dbReference type="Proteomes" id="UP000039046"/>
    </source>
</evidence>
<dbReference type="PROSITE" id="PS51391">
    <property type="entry name" value="CID"/>
    <property type="match status" value="1"/>
</dbReference>
<dbReference type="InterPro" id="IPR035967">
    <property type="entry name" value="SWAP/Surp_sf"/>
</dbReference>
<organism evidence="4 5">
    <name type="scientific">[Torrubiella] hemipterigena</name>
    <dbReference type="NCBI Taxonomy" id="1531966"/>
    <lineage>
        <taxon>Eukaryota</taxon>
        <taxon>Fungi</taxon>
        <taxon>Dikarya</taxon>
        <taxon>Ascomycota</taxon>
        <taxon>Pezizomycotina</taxon>
        <taxon>Sordariomycetes</taxon>
        <taxon>Hypocreomycetidae</taxon>
        <taxon>Hypocreales</taxon>
        <taxon>Clavicipitaceae</taxon>
        <taxon>Clavicipitaceae incertae sedis</taxon>
        <taxon>'Torrubiella' clade</taxon>
    </lineage>
</organism>
<evidence type="ECO:0000313" key="4">
    <source>
        <dbReference type="EMBL" id="CEJ91074.1"/>
    </source>
</evidence>
<dbReference type="GO" id="GO:0005634">
    <property type="term" value="C:nucleus"/>
    <property type="evidence" value="ECO:0007669"/>
    <property type="project" value="TreeGrafter"/>
</dbReference>
<feature type="compositionally biased region" description="Low complexity" evidence="2">
    <location>
        <begin position="112"/>
        <end position="122"/>
    </location>
</feature>
<dbReference type="AlphaFoldDB" id="A0A0A1T8F6"/>
<protein>
    <recommendedName>
        <fullName evidence="3">CID domain-containing protein</fullName>
    </recommendedName>
</protein>
<dbReference type="Proteomes" id="UP000039046">
    <property type="component" value="Unassembled WGS sequence"/>
</dbReference>
<feature type="compositionally biased region" description="Basic and acidic residues" evidence="2">
    <location>
        <begin position="66"/>
        <end position="75"/>
    </location>
</feature>
<keyword evidence="1" id="KW-0694">RNA-binding</keyword>
<feature type="compositionally biased region" description="Basic and acidic residues" evidence="2">
    <location>
        <begin position="535"/>
        <end position="549"/>
    </location>
</feature>
<feature type="region of interest" description="Disordered" evidence="2">
    <location>
        <begin position="643"/>
        <end position="783"/>
    </location>
</feature>
<feature type="compositionally biased region" description="Basic and acidic residues" evidence="2">
    <location>
        <begin position="25"/>
        <end position="42"/>
    </location>
</feature>
<dbReference type="HOGENOM" id="CLU_007957_0_0_1"/>
<feature type="compositionally biased region" description="Low complexity" evidence="2">
    <location>
        <begin position="277"/>
        <end position="287"/>
    </location>
</feature>
<gene>
    <name evidence="4" type="ORF">VHEMI06812</name>
</gene>
<dbReference type="InterPro" id="IPR000061">
    <property type="entry name" value="Surp"/>
</dbReference>
<feature type="region of interest" description="Disordered" evidence="2">
    <location>
        <begin position="1"/>
        <end position="177"/>
    </location>
</feature>
<dbReference type="InterPro" id="IPR008942">
    <property type="entry name" value="ENTH_VHS"/>
</dbReference>
<dbReference type="InterPro" id="IPR051485">
    <property type="entry name" value="SR-CTD_assoc_factor"/>
</dbReference>
<dbReference type="STRING" id="1531966.A0A0A1T8F6"/>
<feature type="region of interest" description="Disordered" evidence="2">
    <location>
        <begin position="531"/>
        <end position="554"/>
    </location>
</feature>
<dbReference type="Pfam" id="PF01805">
    <property type="entry name" value="Surp"/>
    <property type="match status" value="1"/>
</dbReference>
<evidence type="ECO:0000259" key="3">
    <source>
        <dbReference type="PROSITE" id="PS51391"/>
    </source>
</evidence>
<dbReference type="SMART" id="SM00582">
    <property type="entry name" value="RPR"/>
    <property type="match status" value="1"/>
</dbReference>
<feature type="region of interest" description="Disordered" evidence="2">
    <location>
        <begin position="277"/>
        <end position="305"/>
    </location>
</feature>
<dbReference type="PANTHER" id="PTHR23140:SF0">
    <property type="entry name" value="U2 SNRNP-ASSOCIATED SURP MOTIF-CONTAINING PROTEIN"/>
    <property type="match status" value="1"/>
</dbReference>
<feature type="compositionally biased region" description="Acidic residues" evidence="2">
    <location>
        <begin position="696"/>
        <end position="738"/>
    </location>
</feature>
<dbReference type="GO" id="GO:0003723">
    <property type="term" value="F:RNA binding"/>
    <property type="evidence" value="ECO:0007669"/>
    <property type="project" value="UniProtKB-KW"/>
</dbReference>
<dbReference type="InterPro" id="IPR006569">
    <property type="entry name" value="CID_dom"/>
</dbReference>
<sequence length="783" mass="85561">MSENQDNSGFPKPDAKLQKSAKQSAFERQKAEAEAKRKREAAETAAVYEDFVKSFDRDDDNSMGDSEARQGRGDPRAQQGMARGGRPPFGVGAPPSGGPSRRHFGQSGMKSGPGSLGPAPGGFNKKRSFQDFSKQNRDNAQGADDHRNRAQPGSTIAKAFDTSDDEEMRDAENRNEERAVAKPTLRLTNLPPGTSPATIKALMPSNLVVEQVKILPINNAALGTERKSLVAIVTMSLETPGNEMDTAVSLLQNRYMGHGHYLSLHRHLSSAVSSSAALPNLSNTSSSQPFGAKPVEQPANEAGQASQRFHRGFAPPTDYGPAHGVNRTNLLHVPVKPPQDIRTLQLINGVIEGILEHGPEFEALLMSRPEVQQDEKWAWLWDARSEGGIWLRWRLWEVVTGSGLKKTNGKYVPLFEGSNAWKTPDKALPFEYATTLEEIVSDSDYNSTDDDDFEYEGQKDGHRGDENEKMFLNPLEKAKLTHLLARLPTSISGLRKGDIARVTAFALMHSSRGADEVVDMITANVEKPLSLTRANADRPMGDNDGREDSTSDTQDVSGACLVGLYAVNDILSSSSTSGVRHAWRFRQLFETALQQRKTFEKLGLLPEKLKWGRLRVEKWKRSIGLVLNLWEGWSVFPGESHSQFVSSFEKPPSSKVDDPVDEAAAEQVQKGRWKVVDAGATETRADDTMAATDGGSDVEGEPIDDDDIEGEPIDDDDIEGEPIDDDDLLGEPMDEDGAASDAGRDEATDAGPAAADLQASKPEKGRQRMRAVDMFADSESGEE</sequence>